<keyword evidence="2" id="KW-0503">Monooxygenase</keyword>
<accession>A0A654M2L0</accession>
<sequence>MQMHSNTESSQIRVIVLINAKEGKKQELLDLFIPLVDPPRKREGNVVYTFNSSMENPNELLFDEVWDSKESYDKHYNSQESIALRAKIQDLVSRPIEFKLYKGITGP</sequence>
<dbReference type="Gene3D" id="3.30.70.100">
    <property type="match status" value="1"/>
</dbReference>
<dbReference type="Proteomes" id="UP000058925">
    <property type="component" value="Chromosome"/>
</dbReference>
<reference evidence="3" key="1">
    <citation type="submission" date="2015-10" db="EMBL/GenBank/DDBJ databases">
        <title>Niche specialization of a soil ammonia-oxidizing archaeon, Candidatus Nitrosocosmicus oleophilus.</title>
        <authorList>
            <person name="Jung M.-Y."/>
            <person name="Rhee S.-K."/>
        </authorList>
    </citation>
    <scope>NUCLEOTIDE SEQUENCE [LARGE SCALE GENOMIC DNA]</scope>
    <source>
        <strain evidence="3">MY3</strain>
    </source>
</reference>
<organism evidence="2 3">
    <name type="scientific">Candidatus Nitrosocosmicus oleophilus</name>
    <dbReference type="NCBI Taxonomy" id="1353260"/>
    <lineage>
        <taxon>Archaea</taxon>
        <taxon>Nitrososphaerota</taxon>
        <taxon>Nitrososphaeria</taxon>
        <taxon>Nitrososphaerales</taxon>
        <taxon>Nitrososphaeraceae</taxon>
        <taxon>Candidatus Nitrosocosmicus</taxon>
    </lineage>
</organism>
<evidence type="ECO:0000259" key="1">
    <source>
        <dbReference type="PROSITE" id="PS51725"/>
    </source>
</evidence>
<dbReference type="EMBL" id="CP012850">
    <property type="protein sequence ID" value="ALI36896.1"/>
    <property type="molecule type" value="Genomic_DNA"/>
</dbReference>
<dbReference type="PANTHER" id="PTHR33336:SF15">
    <property type="entry name" value="ABM DOMAIN-CONTAINING PROTEIN"/>
    <property type="match status" value="1"/>
</dbReference>
<evidence type="ECO:0000313" key="2">
    <source>
        <dbReference type="EMBL" id="ALI36896.1"/>
    </source>
</evidence>
<gene>
    <name evidence="2" type="ORF">NMY3_02706</name>
</gene>
<feature type="domain" description="ABM" evidence="1">
    <location>
        <begin position="12"/>
        <end position="100"/>
    </location>
</feature>
<dbReference type="InterPro" id="IPR007138">
    <property type="entry name" value="ABM_dom"/>
</dbReference>
<keyword evidence="2" id="KW-0560">Oxidoreductase</keyword>
<dbReference type="GO" id="GO:0004497">
    <property type="term" value="F:monooxygenase activity"/>
    <property type="evidence" value="ECO:0007669"/>
    <property type="project" value="UniProtKB-KW"/>
</dbReference>
<name>A0A654M2L0_9ARCH</name>
<protein>
    <submittedName>
        <fullName evidence="2">Antibiotic biosynthesis monooxygenase</fullName>
    </submittedName>
</protein>
<dbReference type="InterPro" id="IPR050744">
    <property type="entry name" value="AI-2_Isomerase_LsrG"/>
</dbReference>
<dbReference type="Pfam" id="PF03992">
    <property type="entry name" value="ABM"/>
    <property type="match status" value="1"/>
</dbReference>
<dbReference type="AlphaFoldDB" id="A0A654M2L0"/>
<keyword evidence="3" id="KW-1185">Reference proteome</keyword>
<proteinExistence type="predicted"/>
<dbReference type="OrthoDB" id="8931at2157"/>
<dbReference type="InterPro" id="IPR011008">
    <property type="entry name" value="Dimeric_a/b-barrel"/>
</dbReference>
<dbReference type="KEGG" id="taa:NMY3_02706"/>
<dbReference type="PROSITE" id="PS51725">
    <property type="entry name" value="ABM"/>
    <property type="match status" value="1"/>
</dbReference>
<dbReference type="PANTHER" id="PTHR33336">
    <property type="entry name" value="QUINOL MONOOXYGENASE YGIN-RELATED"/>
    <property type="match status" value="1"/>
</dbReference>
<dbReference type="SUPFAM" id="SSF54909">
    <property type="entry name" value="Dimeric alpha+beta barrel"/>
    <property type="match status" value="1"/>
</dbReference>
<evidence type="ECO:0000313" key="3">
    <source>
        <dbReference type="Proteomes" id="UP000058925"/>
    </source>
</evidence>